<evidence type="ECO:0000256" key="4">
    <source>
        <dbReference type="ARBA" id="ARBA00022605"/>
    </source>
</evidence>
<evidence type="ECO:0000256" key="7">
    <source>
        <dbReference type="ARBA" id="ARBA00023239"/>
    </source>
</evidence>
<dbReference type="GO" id="GO:0005829">
    <property type="term" value="C:cytosol"/>
    <property type="evidence" value="ECO:0007669"/>
    <property type="project" value="TreeGrafter"/>
</dbReference>
<dbReference type="InterPro" id="IPR013785">
    <property type="entry name" value="Aldolase_TIM"/>
</dbReference>
<dbReference type="UniPathway" id="UPA00035">
    <property type="reaction ID" value="UER00044"/>
</dbReference>
<evidence type="ECO:0000256" key="8">
    <source>
        <dbReference type="ARBA" id="ARBA00049047"/>
    </source>
</evidence>
<keyword evidence="4" id="KW-0028">Amino-acid biosynthesis</keyword>
<dbReference type="AlphaFoldDB" id="A0A7W5DRH6"/>
<dbReference type="InterPro" id="IPR018204">
    <property type="entry name" value="Trp_synthase_alpha_AS"/>
</dbReference>
<dbReference type="Gene3D" id="3.20.20.70">
    <property type="entry name" value="Aldolase class I"/>
    <property type="match status" value="1"/>
</dbReference>
<dbReference type="PANTHER" id="PTHR43406">
    <property type="entry name" value="TRYPTOPHAN SYNTHASE, ALPHA CHAIN"/>
    <property type="match status" value="1"/>
</dbReference>
<comment type="pathway">
    <text evidence="1">Amino-acid biosynthesis; L-tryptophan biosynthesis; L-tryptophan from chorismate: step 5/5.</text>
</comment>
<name>A0A7W5DRH6_9PORP</name>
<comment type="subunit">
    <text evidence="2">Tetramer of two alpha and two beta chains.</text>
</comment>
<dbReference type="PROSITE" id="PS00167">
    <property type="entry name" value="TRP_SYNTHASE_ALPHA"/>
    <property type="match status" value="1"/>
</dbReference>
<evidence type="ECO:0000256" key="5">
    <source>
        <dbReference type="ARBA" id="ARBA00022822"/>
    </source>
</evidence>
<evidence type="ECO:0000256" key="1">
    <source>
        <dbReference type="ARBA" id="ARBA00004733"/>
    </source>
</evidence>
<keyword evidence="10" id="KW-1185">Reference proteome</keyword>
<evidence type="ECO:0000313" key="9">
    <source>
        <dbReference type="EMBL" id="MBB3187747.1"/>
    </source>
</evidence>
<evidence type="ECO:0000256" key="2">
    <source>
        <dbReference type="ARBA" id="ARBA00011270"/>
    </source>
</evidence>
<gene>
    <name evidence="9" type="ORF">FHX64_001945</name>
</gene>
<evidence type="ECO:0000256" key="6">
    <source>
        <dbReference type="ARBA" id="ARBA00023141"/>
    </source>
</evidence>
<dbReference type="PANTHER" id="PTHR43406:SF1">
    <property type="entry name" value="TRYPTOPHAN SYNTHASE ALPHA CHAIN, CHLOROPLASTIC"/>
    <property type="match status" value="1"/>
</dbReference>
<reference evidence="9 10" key="1">
    <citation type="submission" date="2020-08" db="EMBL/GenBank/DDBJ databases">
        <title>Genomic Encyclopedia of Type Strains, Phase IV (KMG-IV): sequencing the most valuable type-strain genomes for metagenomic binning, comparative biology and taxonomic classification.</title>
        <authorList>
            <person name="Goeker M."/>
        </authorList>
    </citation>
    <scope>NUCLEOTIDE SEQUENCE [LARGE SCALE GENOMIC DNA]</scope>
    <source>
        <strain evidence="9 10">DSM 27471</strain>
    </source>
</reference>
<feature type="non-terminal residue" evidence="9">
    <location>
        <position position="60"/>
    </location>
</feature>
<dbReference type="Proteomes" id="UP000544222">
    <property type="component" value="Unassembled WGS sequence"/>
</dbReference>
<sequence>MNRLHNLFQQKNARILSVYFTAGFPQLNDTREILRQLQAHHVDMVEIGIPFSDPMADGVV</sequence>
<dbReference type="Pfam" id="PF00290">
    <property type="entry name" value="Trp_syntA"/>
    <property type="match status" value="1"/>
</dbReference>
<comment type="caution">
    <text evidence="9">The sequence shown here is derived from an EMBL/GenBank/DDBJ whole genome shotgun (WGS) entry which is preliminary data.</text>
</comment>
<protein>
    <recommendedName>
        <fullName evidence="3">tryptophan synthase</fullName>
        <ecNumber evidence="3">4.2.1.20</ecNumber>
    </recommendedName>
</protein>
<dbReference type="InterPro" id="IPR002028">
    <property type="entry name" value="Trp_synthase_suA"/>
</dbReference>
<keyword evidence="6" id="KW-0057">Aromatic amino acid biosynthesis</keyword>
<dbReference type="InterPro" id="IPR011060">
    <property type="entry name" value="RibuloseP-bd_barrel"/>
</dbReference>
<dbReference type="EC" id="4.2.1.20" evidence="3"/>
<accession>A0A7W5DRH6</accession>
<dbReference type="EMBL" id="JACHYB010000002">
    <property type="protein sequence ID" value="MBB3187747.1"/>
    <property type="molecule type" value="Genomic_DNA"/>
</dbReference>
<organism evidence="9 10">
    <name type="scientific">Microbacter margulisiae</name>
    <dbReference type="NCBI Taxonomy" id="1350067"/>
    <lineage>
        <taxon>Bacteria</taxon>
        <taxon>Pseudomonadati</taxon>
        <taxon>Bacteroidota</taxon>
        <taxon>Bacteroidia</taxon>
        <taxon>Bacteroidales</taxon>
        <taxon>Porphyromonadaceae</taxon>
        <taxon>Microbacter</taxon>
    </lineage>
</organism>
<keyword evidence="7" id="KW-0456">Lyase</keyword>
<evidence type="ECO:0000256" key="3">
    <source>
        <dbReference type="ARBA" id="ARBA00012043"/>
    </source>
</evidence>
<evidence type="ECO:0000313" key="10">
    <source>
        <dbReference type="Proteomes" id="UP000544222"/>
    </source>
</evidence>
<comment type="catalytic activity">
    <reaction evidence="8">
        <text>(1S,2R)-1-C-(indol-3-yl)glycerol 3-phosphate + L-serine = D-glyceraldehyde 3-phosphate + L-tryptophan + H2O</text>
        <dbReference type="Rhea" id="RHEA:10532"/>
        <dbReference type="ChEBI" id="CHEBI:15377"/>
        <dbReference type="ChEBI" id="CHEBI:33384"/>
        <dbReference type="ChEBI" id="CHEBI:57912"/>
        <dbReference type="ChEBI" id="CHEBI:58866"/>
        <dbReference type="ChEBI" id="CHEBI:59776"/>
        <dbReference type="EC" id="4.2.1.20"/>
    </reaction>
</comment>
<keyword evidence="5" id="KW-0822">Tryptophan biosynthesis</keyword>
<dbReference type="SUPFAM" id="SSF51366">
    <property type="entry name" value="Ribulose-phoshate binding barrel"/>
    <property type="match status" value="1"/>
</dbReference>
<dbReference type="RefSeq" id="WP_183413584.1">
    <property type="nucleotide sequence ID" value="NZ_JACHYB010000002.1"/>
</dbReference>
<proteinExistence type="predicted"/>
<dbReference type="GO" id="GO:0004834">
    <property type="term" value="F:tryptophan synthase activity"/>
    <property type="evidence" value="ECO:0007669"/>
    <property type="project" value="UniProtKB-EC"/>
</dbReference>